<name>A0A1F8DX87_9BACT</name>
<evidence type="ECO:0000256" key="1">
    <source>
        <dbReference type="SAM" id="Phobius"/>
    </source>
</evidence>
<organism evidence="2 3">
    <name type="scientific">Candidatus Wolfebacteria bacterium RIFCSPLOWO2_01_FULL_47_17b</name>
    <dbReference type="NCBI Taxonomy" id="1802558"/>
    <lineage>
        <taxon>Bacteria</taxon>
        <taxon>Candidatus Wolfeibacteriota</taxon>
    </lineage>
</organism>
<feature type="transmembrane region" description="Helical" evidence="1">
    <location>
        <begin position="15"/>
        <end position="31"/>
    </location>
</feature>
<evidence type="ECO:0000313" key="2">
    <source>
        <dbReference type="EMBL" id="OGM92638.1"/>
    </source>
</evidence>
<gene>
    <name evidence="2" type="ORF">A2935_03940</name>
</gene>
<evidence type="ECO:0000313" key="3">
    <source>
        <dbReference type="Proteomes" id="UP000177011"/>
    </source>
</evidence>
<keyword evidence="1" id="KW-0472">Membrane</keyword>
<feature type="transmembrane region" description="Helical" evidence="1">
    <location>
        <begin position="43"/>
        <end position="62"/>
    </location>
</feature>
<keyword evidence="1" id="KW-1133">Transmembrane helix</keyword>
<accession>A0A1F8DX87</accession>
<dbReference type="AlphaFoldDB" id="A0A1F8DX87"/>
<dbReference type="Proteomes" id="UP000177011">
    <property type="component" value="Unassembled WGS sequence"/>
</dbReference>
<proteinExistence type="predicted"/>
<sequence length="173" mass="19672">MDSIKGPLYAWPSKIAYVLAVIAIVLTGMYYEYPGMALKTRILVIGVTLIIVHALFMIRGYFNARKVSQKFLSVPTLEDIPLGKYRLMDSVYIGETTKSNVVLVLENLKDSNGQILICSAKQEEVTKNNVTPKQNDVLVHKRVREEEFFEGDRVTIRDYHVLVQHQEPTTPES</sequence>
<keyword evidence="1" id="KW-0812">Transmembrane</keyword>
<reference evidence="2 3" key="1">
    <citation type="journal article" date="2016" name="Nat. Commun.">
        <title>Thousands of microbial genomes shed light on interconnected biogeochemical processes in an aquifer system.</title>
        <authorList>
            <person name="Anantharaman K."/>
            <person name="Brown C.T."/>
            <person name="Hug L.A."/>
            <person name="Sharon I."/>
            <person name="Castelle C.J."/>
            <person name="Probst A.J."/>
            <person name="Thomas B.C."/>
            <person name="Singh A."/>
            <person name="Wilkins M.J."/>
            <person name="Karaoz U."/>
            <person name="Brodie E.L."/>
            <person name="Williams K.H."/>
            <person name="Hubbard S.S."/>
            <person name="Banfield J.F."/>
        </authorList>
    </citation>
    <scope>NUCLEOTIDE SEQUENCE [LARGE SCALE GENOMIC DNA]</scope>
</reference>
<comment type="caution">
    <text evidence="2">The sequence shown here is derived from an EMBL/GenBank/DDBJ whole genome shotgun (WGS) entry which is preliminary data.</text>
</comment>
<dbReference type="EMBL" id="MGIS01000019">
    <property type="protein sequence ID" value="OGM92638.1"/>
    <property type="molecule type" value="Genomic_DNA"/>
</dbReference>
<protein>
    <submittedName>
        <fullName evidence="2">Uncharacterized protein</fullName>
    </submittedName>
</protein>